<dbReference type="SUPFAM" id="SSF53697">
    <property type="entry name" value="SIS domain"/>
    <property type="match status" value="1"/>
</dbReference>
<proteinExistence type="predicted"/>
<dbReference type="NCBIfam" id="NF002805">
    <property type="entry name" value="PRK02947.1"/>
    <property type="match status" value="1"/>
</dbReference>
<reference evidence="2 3" key="1">
    <citation type="submission" date="2022-08" db="EMBL/GenBank/DDBJ databases">
        <title>Algoriphagus sp. CAU 1643 isolated from mud.</title>
        <authorList>
            <person name="Kim W."/>
        </authorList>
    </citation>
    <scope>NUCLEOTIDE SEQUENCE [LARGE SCALE GENOMIC DNA]</scope>
    <source>
        <strain evidence="2 3">CAU 1643</strain>
    </source>
</reference>
<dbReference type="InterPro" id="IPR001347">
    <property type="entry name" value="SIS_dom"/>
</dbReference>
<name>A0ABT2G3N2_9BACT</name>
<dbReference type="RefSeq" id="WP_259413554.1">
    <property type="nucleotide sequence ID" value="NZ_JANWGH010000001.1"/>
</dbReference>
<dbReference type="InterPro" id="IPR046348">
    <property type="entry name" value="SIS_dom_sf"/>
</dbReference>
<gene>
    <name evidence="2" type="ORF">NY014_05515</name>
</gene>
<dbReference type="EMBL" id="JANWGH010000001">
    <property type="protein sequence ID" value="MCS5489875.1"/>
    <property type="molecule type" value="Genomic_DNA"/>
</dbReference>
<comment type="caution">
    <text evidence="2">The sequence shown here is derived from an EMBL/GenBank/DDBJ whole genome shotgun (WGS) entry which is preliminary data.</text>
</comment>
<dbReference type="Gene3D" id="3.40.50.10490">
    <property type="entry name" value="Glucose-6-phosphate isomerase like protein, domain 1"/>
    <property type="match status" value="1"/>
</dbReference>
<dbReference type="Proteomes" id="UP001206788">
    <property type="component" value="Unassembled WGS sequence"/>
</dbReference>
<evidence type="ECO:0000259" key="1">
    <source>
        <dbReference type="PROSITE" id="PS51464"/>
    </source>
</evidence>
<dbReference type="PROSITE" id="PS51464">
    <property type="entry name" value="SIS"/>
    <property type="match status" value="1"/>
</dbReference>
<protein>
    <submittedName>
        <fullName evidence="2">SIS domain-containing protein</fullName>
    </submittedName>
</protein>
<organism evidence="2 3">
    <name type="scientific">Algoriphagus limi</name>
    <dbReference type="NCBI Taxonomy" id="2975273"/>
    <lineage>
        <taxon>Bacteria</taxon>
        <taxon>Pseudomonadati</taxon>
        <taxon>Bacteroidota</taxon>
        <taxon>Cytophagia</taxon>
        <taxon>Cytophagales</taxon>
        <taxon>Cyclobacteriaceae</taxon>
        <taxon>Algoriphagus</taxon>
    </lineage>
</organism>
<dbReference type="PANTHER" id="PTHR30390">
    <property type="entry name" value="SEDOHEPTULOSE 7-PHOSPHATE ISOMERASE / DNAA INITIATOR-ASSOCIATING FACTOR FOR REPLICATION INITIATION"/>
    <property type="match status" value="1"/>
</dbReference>
<keyword evidence="3" id="KW-1185">Reference proteome</keyword>
<dbReference type="CDD" id="cd05013">
    <property type="entry name" value="SIS_RpiR"/>
    <property type="match status" value="1"/>
</dbReference>
<evidence type="ECO:0000313" key="3">
    <source>
        <dbReference type="Proteomes" id="UP001206788"/>
    </source>
</evidence>
<dbReference type="InterPro" id="IPR035472">
    <property type="entry name" value="RpiR-like_SIS"/>
</dbReference>
<feature type="domain" description="SIS" evidence="1">
    <location>
        <begin position="35"/>
        <end position="221"/>
    </location>
</feature>
<dbReference type="InterPro" id="IPR050099">
    <property type="entry name" value="SIS_GmhA/DiaA_subfam"/>
</dbReference>
<sequence length="247" mass="27269">MTQQKAFLRYQHKIEKKLQQAFSQVEAIEKAANWVADCIQNLGWIYTSGTGHSHLLAEEIFYRAGGFARIKPILDPPLMLHISASESSHIERQEGYATKLLSGYQITDKDLFFLFSNSGRNAVPIEMAMEAKKKGAKVICITNLAHSQSVESRHSSNLRLFEIADLVLDNFGEIGDASVPIQGQNGKVGATSTVIGTALLQAILCQAVQILVDRGVNPEIFISANTEEGEAANDRLIEKYKREVPPL</sequence>
<dbReference type="Pfam" id="PF13580">
    <property type="entry name" value="SIS_2"/>
    <property type="match status" value="1"/>
</dbReference>
<evidence type="ECO:0000313" key="2">
    <source>
        <dbReference type="EMBL" id="MCS5489875.1"/>
    </source>
</evidence>
<accession>A0ABT2G3N2</accession>
<dbReference type="PANTHER" id="PTHR30390:SF7">
    <property type="entry name" value="PHOSPHOHEPTOSE ISOMERASE"/>
    <property type="match status" value="1"/>
</dbReference>